<dbReference type="Gene3D" id="2.60.420.10">
    <property type="entry name" value="Maltose phosphorylase, domain 3"/>
    <property type="match status" value="1"/>
</dbReference>
<comment type="caution">
    <text evidence="4">The sequence shown here is derived from an EMBL/GenBank/DDBJ whole genome shotgun (WGS) entry which is preliminary data.</text>
</comment>
<proteinExistence type="predicted"/>
<dbReference type="PANTHER" id="PTHR34987">
    <property type="entry name" value="C, PUTATIVE (AFU_ORTHOLOGUE AFUA_3G02880)-RELATED"/>
    <property type="match status" value="1"/>
</dbReference>
<dbReference type="InterPro" id="IPR035398">
    <property type="entry name" value="Bac_rhamnosid_C"/>
</dbReference>
<dbReference type="Pfam" id="PF08531">
    <property type="entry name" value="Bac_rhamnosid_N"/>
    <property type="match status" value="1"/>
</dbReference>
<feature type="domain" description="Bacterial alpha-L-rhamnosidase N-terminal" evidence="1">
    <location>
        <begin position="38"/>
        <end position="191"/>
    </location>
</feature>
<accession>A0A841T729</accession>
<feature type="domain" description="Alpha-L-rhamnosidase six-hairpin glycosidase" evidence="2">
    <location>
        <begin position="345"/>
        <end position="689"/>
    </location>
</feature>
<dbReference type="AlphaFoldDB" id="A0A841T729"/>
<keyword evidence="5" id="KW-1185">Reference proteome</keyword>
<dbReference type="InterPro" id="IPR035396">
    <property type="entry name" value="Bac_rhamnosid6H"/>
</dbReference>
<dbReference type="Pfam" id="PF17390">
    <property type="entry name" value="Bac_rhamnosid_C"/>
    <property type="match status" value="1"/>
</dbReference>
<gene>
    <name evidence="4" type="ORF">H4Q31_00090</name>
</gene>
<dbReference type="InterPro" id="IPR013737">
    <property type="entry name" value="Bac_rhamnosid_N"/>
</dbReference>
<dbReference type="Gene3D" id="1.50.10.10">
    <property type="match status" value="1"/>
</dbReference>
<reference evidence="4 5" key="1">
    <citation type="submission" date="2020-08" db="EMBL/GenBank/DDBJ databases">
        <title>Cohnella phylogeny.</title>
        <authorList>
            <person name="Dunlap C."/>
        </authorList>
    </citation>
    <scope>NUCLEOTIDE SEQUENCE [LARGE SCALE GENOMIC DNA]</scope>
    <source>
        <strain evidence="4 5">DSM 103658</strain>
    </source>
</reference>
<evidence type="ECO:0000259" key="1">
    <source>
        <dbReference type="Pfam" id="PF08531"/>
    </source>
</evidence>
<evidence type="ECO:0000313" key="5">
    <source>
        <dbReference type="Proteomes" id="UP000574133"/>
    </source>
</evidence>
<name>A0A841T729_9BACL</name>
<evidence type="ECO:0000259" key="2">
    <source>
        <dbReference type="Pfam" id="PF17389"/>
    </source>
</evidence>
<sequence length="795" mass="88799">MNSNHWTAQWIWAAGTAGHSDVFVEARKAFDMDELAGRAQIRISANQSYKLYLNGDMIGRGPAPSDLAWMSYDVYEVADRLIAGKNVLAVVANNFGEEAIVTKQLQGPGGLICQLDLYGRDGGGCSSPIRSIASGADWKCRRSNRWKRASRLHLWGGFREIYDASEEDGWETAAYDDASWPWAEAVAAAEQQDSPWPRLLPREIPFLRSTLVRPAAIIAAEPYRGSLSSPEALLADARTTGEMTMDASVPGSLPQVTYDFGSEVVGYPRLEVYAEEGGVLQLFCGESLEMTLTDTFLLRQGVNRLTSYGRRAFRFMKAAAMGTPAPLQVRRLEVEFVHYPYSGEASFRCSDERLSRIWETGRYTTLVNSQSHFEDCPYREAALWVADAVVMAKVVYQISDDPALVRKSLMQGARIQNEDGSIPGTGPQRNPFMLPDFCAHWLFGVWEYYAYSGDRAFLEELWPGVLRLAEWFAAQEDESGLFARADREGWWCFIDWSEDIERKDRVTALSCFYYKFLITVAAIASELNETEREAKLRGQASCLRNSIRALLRVAGSAVYADCMTDEGVSSSVTAQTNFAAAWSGVMDDPEVSLFIEDYYLAGKLPPIRGAFFYHIVLETLFRYHYAEEAVRFIRDYWGAMLDRGATTWWETFDPSQPFPTIPSPYLGHTPTYLQDSVPVSLSHGWGASPTYLLSRELLGVNMSAAGIAGVILQPVAVRGIEWVEGVVPTVRGDVRSEWRRGEDGSLRYEAVLPNGLSWTTVGLEDVEVTEEEGCVRVTGRMQPADRLTNVSQARL</sequence>
<dbReference type="PANTHER" id="PTHR34987:SF4">
    <property type="entry name" value="ALPHA-L-RHAMNOSIDASE C-TERMINAL DOMAIN-CONTAINING PROTEIN"/>
    <property type="match status" value="1"/>
</dbReference>
<evidence type="ECO:0000313" key="4">
    <source>
        <dbReference type="EMBL" id="MBB6675725.1"/>
    </source>
</evidence>
<dbReference type="Pfam" id="PF17389">
    <property type="entry name" value="Bac_rhamnosid6H"/>
    <property type="match status" value="1"/>
</dbReference>
<dbReference type="Proteomes" id="UP000574133">
    <property type="component" value="Unassembled WGS sequence"/>
</dbReference>
<dbReference type="EMBL" id="JACJVN010000001">
    <property type="protein sequence ID" value="MBB6675725.1"/>
    <property type="molecule type" value="Genomic_DNA"/>
</dbReference>
<protein>
    <submittedName>
        <fullName evidence="4">Alpha-L-rhamnosidase N-terminal domain-containing protein</fullName>
    </submittedName>
</protein>
<feature type="domain" description="Alpha-L-rhamnosidase C-terminal" evidence="3">
    <location>
        <begin position="699"/>
        <end position="757"/>
    </location>
</feature>
<organism evidence="4 5">
    <name type="scientific">Cohnella lubricantis</name>
    <dbReference type="NCBI Taxonomy" id="2163172"/>
    <lineage>
        <taxon>Bacteria</taxon>
        <taxon>Bacillati</taxon>
        <taxon>Bacillota</taxon>
        <taxon>Bacilli</taxon>
        <taxon>Bacillales</taxon>
        <taxon>Paenibacillaceae</taxon>
        <taxon>Cohnella</taxon>
    </lineage>
</organism>
<dbReference type="Gene3D" id="2.60.120.260">
    <property type="entry name" value="Galactose-binding domain-like"/>
    <property type="match status" value="2"/>
</dbReference>
<dbReference type="InterPro" id="IPR012341">
    <property type="entry name" value="6hp_glycosidase-like_sf"/>
</dbReference>
<dbReference type="SUPFAM" id="SSF48208">
    <property type="entry name" value="Six-hairpin glycosidases"/>
    <property type="match status" value="1"/>
</dbReference>
<dbReference type="GO" id="GO:0005975">
    <property type="term" value="P:carbohydrate metabolic process"/>
    <property type="evidence" value="ECO:0007669"/>
    <property type="project" value="InterPro"/>
</dbReference>
<dbReference type="InterPro" id="IPR008928">
    <property type="entry name" value="6-hairpin_glycosidase_sf"/>
</dbReference>
<evidence type="ECO:0000259" key="3">
    <source>
        <dbReference type="Pfam" id="PF17390"/>
    </source>
</evidence>